<accession>A0A5P9WC77</accession>
<dbReference type="EMBL" id="MN433457">
    <property type="protein sequence ID" value="QFX78807.1"/>
    <property type="molecule type" value="Genomic_DNA"/>
</dbReference>
<evidence type="ECO:0000313" key="1">
    <source>
        <dbReference type="EMBL" id="QFX78807.1"/>
    </source>
</evidence>
<proteinExistence type="predicted"/>
<gene>
    <name evidence="1" type="ORF">pNK546KPC_0597</name>
</gene>
<dbReference type="AlphaFoldDB" id="A0A5P9WC77"/>
<keyword evidence="1" id="KW-0614">Plasmid</keyword>
<organism evidence="1">
    <name type="scientific">Pseudomonas aeruginosa</name>
    <dbReference type="NCBI Taxonomy" id="287"/>
    <lineage>
        <taxon>Bacteria</taxon>
        <taxon>Pseudomonadati</taxon>
        <taxon>Pseudomonadota</taxon>
        <taxon>Gammaproteobacteria</taxon>
        <taxon>Pseudomonadales</taxon>
        <taxon>Pseudomonadaceae</taxon>
        <taxon>Pseudomonas</taxon>
    </lineage>
</organism>
<protein>
    <submittedName>
        <fullName evidence="1">Uncharacterized protein</fullName>
    </submittedName>
</protein>
<name>A0A5P9WC77_PSEAI</name>
<geneLocation type="plasmid" evidence="1">
    <name>pNK546-KPC</name>
</geneLocation>
<reference evidence="1" key="1">
    <citation type="submission" date="2019-09" db="EMBL/GenBank/DDBJ databases">
        <authorList>
            <person name="Li Z."/>
        </authorList>
    </citation>
    <scope>NUCLEOTIDE SEQUENCE</scope>
    <source>
        <strain evidence="1">PAB546</strain>
        <plasmid evidence="1">pNK546-KPC</plasmid>
    </source>
</reference>
<sequence length="41" mass="4359">MIALSGHHSSVKIVPEASADSEKWPCSGLLQANHVDLFADP</sequence>